<dbReference type="STRING" id="151549.A0A4C1ZCL3"/>
<feature type="compositionally biased region" description="Basic and acidic residues" evidence="1">
    <location>
        <begin position="351"/>
        <end position="372"/>
    </location>
</feature>
<dbReference type="SUPFAM" id="SSF52087">
    <property type="entry name" value="CRAL/TRIO domain"/>
    <property type="match status" value="1"/>
</dbReference>
<gene>
    <name evidence="3" type="primary">Ttpal</name>
    <name evidence="3" type="ORF">EVAR_58263_1</name>
</gene>
<dbReference type="InterPro" id="IPR036865">
    <property type="entry name" value="CRAL-TRIO_dom_sf"/>
</dbReference>
<dbReference type="PANTHER" id="PTHR10174">
    <property type="entry name" value="ALPHA-TOCOPHEROL TRANSFER PROTEIN-RELATED"/>
    <property type="match status" value="1"/>
</dbReference>
<feature type="region of interest" description="Disordered" evidence="1">
    <location>
        <begin position="351"/>
        <end position="383"/>
    </location>
</feature>
<reference evidence="3 4" key="1">
    <citation type="journal article" date="2019" name="Commun. Biol.">
        <title>The bagworm genome reveals a unique fibroin gene that provides high tensile strength.</title>
        <authorList>
            <person name="Kono N."/>
            <person name="Nakamura H."/>
            <person name="Ohtoshi R."/>
            <person name="Tomita M."/>
            <person name="Numata K."/>
            <person name="Arakawa K."/>
        </authorList>
    </citation>
    <scope>NUCLEOTIDE SEQUENCE [LARGE SCALE GENOMIC DNA]</scope>
</reference>
<dbReference type="PANTHER" id="PTHR10174:SF213">
    <property type="entry name" value="CRAL-TRIO DOMAIN-CONTAINING PROTEIN"/>
    <property type="match status" value="1"/>
</dbReference>
<dbReference type="EMBL" id="BGZK01001786">
    <property type="protein sequence ID" value="GBP86316.1"/>
    <property type="molecule type" value="Genomic_DNA"/>
</dbReference>
<evidence type="ECO:0000259" key="2">
    <source>
        <dbReference type="PROSITE" id="PS50191"/>
    </source>
</evidence>
<dbReference type="Pfam" id="PF00650">
    <property type="entry name" value="CRAL_TRIO"/>
    <property type="match status" value="1"/>
</dbReference>
<dbReference type="PROSITE" id="PS50191">
    <property type="entry name" value="CRAL_TRIO"/>
    <property type="match status" value="1"/>
</dbReference>
<organism evidence="3 4">
    <name type="scientific">Eumeta variegata</name>
    <name type="common">Bagworm moth</name>
    <name type="synonym">Eumeta japonica</name>
    <dbReference type="NCBI Taxonomy" id="151549"/>
    <lineage>
        <taxon>Eukaryota</taxon>
        <taxon>Metazoa</taxon>
        <taxon>Ecdysozoa</taxon>
        <taxon>Arthropoda</taxon>
        <taxon>Hexapoda</taxon>
        <taxon>Insecta</taxon>
        <taxon>Pterygota</taxon>
        <taxon>Neoptera</taxon>
        <taxon>Endopterygota</taxon>
        <taxon>Lepidoptera</taxon>
        <taxon>Glossata</taxon>
        <taxon>Ditrysia</taxon>
        <taxon>Tineoidea</taxon>
        <taxon>Psychidae</taxon>
        <taxon>Oiketicinae</taxon>
        <taxon>Eumeta</taxon>
    </lineage>
</organism>
<protein>
    <submittedName>
        <fullName evidence="3">Alpha-tocopherol transfer protein-like</fullName>
    </submittedName>
</protein>
<dbReference type="CDD" id="cd00170">
    <property type="entry name" value="SEC14"/>
    <property type="match status" value="1"/>
</dbReference>
<comment type="caution">
    <text evidence="3">The sequence shown here is derived from an EMBL/GenBank/DDBJ whole genome shotgun (WGS) entry which is preliminary data.</text>
</comment>
<dbReference type="GO" id="GO:0016020">
    <property type="term" value="C:membrane"/>
    <property type="evidence" value="ECO:0007669"/>
    <property type="project" value="TreeGrafter"/>
</dbReference>
<dbReference type="OrthoDB" id="6432525at2759"/>
<evidence type="ECO:0000313" key="3">
    <source>
        <dbReference type="EMBL" id="GBP86316.1"/>
    </source>
</evidence>
<feature type="domain" description="CRAL-TRIO" evidence="2">
    <location>
        <begin position="139"/>
        <end position="330"/>
    </location>
</feature>
<dbReference type="GO" id="GO:1902936">
    <property type="term" value="F:phosphatidylinositol bisphosphate binding"/>
    <property type="evidence" value="ECO:0007669"/>
    <property type="project" value="TreeGrafter"/>
</dbReference>
<proteinExistence type="predicted"/>
<sequence>MKHDYGRNNFAKEIIIIEEAVSETNSLELVLKIYHLTSLSALTVVAPDIPSRSVVELPPCKLGYKHKNCKCNGISVVGYSNRHPKAWRCDPECKPMSFLYLSTFVNLTMAFVDNERGDETHTSRVDLDLVLTYHCCDCSPEVSKQVLDLHFTLRTLFATYFKDRDLSPSVMRCLNTILYAPLPTPSLQGHRIFYCHLLDTDPKCFIFNESVKVFMMVFDLWQREDGTWPGFEIIIDLDQAVIGHVTKLDVTTVRQTLYFLQEAMLVRLKGVHFLNAPYFMDRLMMLLKPFIKKELLDIVHIHQIKSDTIEKFIPKEALPKESGGQYMDYNTIKENLIERLRANREFFKDESRKRVDESRRPAASRVSEDLSEMRGSFKRLDID</sequence>
<keyword evidence="4" id="KW-1185">Reference proteome</keyword>
<evidence type="ECO:0000313" key="4">
    <source>
        <dbReference type="Proteomes" id="UP000299102"/>
    </source>
</evidence>
<name>A0A4C1ZCL3_EUMVA</name>
<dbReference type="PRINTS" id="PR00180">
    <property type="entry name" value="CRETINALDHBP"/>
</dbReference>
<evidence type="ECO:0000256" key="1">
    <source>
        <dbReference type="SAM" id="MobiDB-lite"/>
    </source>
</evidence>
<dbReference type="AlphaFoldDB" id="A0A4C1ZCL3"/>
<accession>A0A4C1ZCL3</accession>
<dbReference type="Proteomes" id="UP000299102">
    <property type="component" value="Unassembled WGS sequence"/>
</dbReference>
<dbReference type="Gene3D" id="3.40.525.10">
    <property type="entry name" value="CRAL-TRIO lipid binding domain"/>
    <property type="match status" value="1"/>
</dbReference>
<dbReference type="InterPro" id="IPR001251">
    <property type="entry name" value="CRAL-TRIO_dom"/>
</dbReference>